<dbReference type="AlphaFoldDB" id="K1JUU7"/>
<dbReference type="Proteomes" id="UP000005835">
    <property type="component" value="Unassembled WGS sequence"/>
</dbReference>
<keyword evidence="4" id="KW-1185">Reference proteome</keyword>
<name>K1JUU7_9BURK</name>
<evidence type="ECO:0000256" key="1">
    <source>
        <dbReference type="SAM" id="MobiDB-lite"/>
    </source>
</evidence>
<keyword evidence="2" id="KW-0812">Transmembrane</keyword>
<feature type="region of interest" description="Disordered" evidence="1">
    <location>
        <begin position="62"/>
        <end position="124"/>
    </location>
</feature>
<keyword evidence="2" id="KW-0472">Membrane</keyword>
<dbReference type="OrthoDB" id="9156183at2"/>
<dbReference type="HOGENOM" id="CLU_1517177_0_0_4"/>
<comment type="caution">
    <text evidence="3">The sequence shown here is derived from an EMBL/GenBank/DDBJ whole genome shotgun (WGS) entry which is preliminary data.</text>
</comment>
<feature type="transmembrane region" description="Helical" evidence="2">
    <location>
        <begin position="127"/>
        <end position="149"/>
    </location>
</feature>
<keyword evidence="2" id="KW-1133">Transmembrane helix</keyword>
<proteinExistence type="predicted"/>
<evidence type="ECO:0000313" key="4">
    <source>
        <dbReference type="Proteomes" id="UP000005835"/>
    </source>
</evidence>
<protein>
    <submittedName>
        <fullName evidence="3">Uncharacterized protein</fullName>
    </submittedName>
</protein>
<dbReference type="RefSeq" id="WP_005436619.1">
    <property type="nucleotide sequence ID" value="NZ_JH815519.1"/>
</dbReference>
<dbReference type="EMBL" id="ADMG01000042">
    <property type="protein sequence ID" value="EKB30443.1"/>
    <property type="molecule type" value="Genomic_DNA"/>
</dbReference>
<feature type="compositionally biased region" description="Basic and acidic residues" evidence="1">
    <location>
        <begin position="64"/>
        <end position="74"/>
    </location>
</feature>
<organism evidence="3 4">
    <name type="scientific">Sutterella wadsworthensis 2_1_59BFAA</name>
    <dbReference type="NCBI Taxonomy" id="742823"/>
    <lineage>
        <taxon>Bacteria</taxon>
        <taxon>Pseudomonadati</taxon>
        <taxon>Pseudomonadota</taxon>
        <taxon>Betaproteobacteria</taxon>
        <taxon>Burkholderiales</taxon>
        <taxon>Sutterellaceae</taxon>
        <taxon>Sutterella</taxon>
    </lineage>
</organism>
<dbReference type="PATRIC" id="fig|742823.3.peg.1969"/>
<gene>
    <name evidence="3" type="ORF">HMPREF9465_01971</name>
</gene>
<sequence>MTDPTRLEPRNGDFVAYVEALQEESLEALRRANQAAIANPLQVPDASEGGADLGRIAAAMQRRARAERGDEATHDAAQADMLRRTKESVAESFRRMGGATRGSTRAPAPQPQSPAAGRAPQARRRGAPLGFIASTCIMIGFFMTFAAMAEGREDLAGPFIFLMIVGALIGRIAKARK</sequence>
<feature type="compositionally biased region" description="Basic and acidic residues" evidence="1">
    <location>
        <begin position="81"/>
        <end position="94"/>
    </location>
</feature>
<evidence type="ECO:0000256" key="2">
    <source>
        <dbReference type="SAM" id="Phobius"/>
    </source>
</evidence>
<evidence type="ECO:0000313" key="3">
    <source>
        <dbReference type="EMBL" id="EKB30443.1"/>
    </source>
</evidence>
<accession>K1JUU7</accession>
<feature type="transmembrane region" description="Helical" evidence="2">
    <location>
        <begin position="155"/>
        <end position="173"/>
    </location>
</feature>
<reference evidence="3 4" key="1">
    <citation type="submission" date="2012-05" db="EMBL/GenBank/DDBJ databases">
        <title>The Genome Sequence of Sutterella wadsworthensis 2_1_59BFAA.</title>
        <authorList>
            <consortium name="The Broad Institute Genome Sequencing Platform"/>
            <person name="Earl A."/>
            <person name="Ward D."/>
            <person name="Feldgarden M."/>
            <person name="Gevers D."/>
            <person name="Daigneault M."/>
            <person name="Strauss J."/>
            <person name="Allen-Vercoe E."/>
            <person name="Walker B."/>
            <person name="Young S.K."/>
            <person name="Zeng Q."/>
            <person name="Gargeya S."/>
            <person name="Fitzgerald M."/>
            <person name="Haas B."/>
            <person name="Abouelleil A."/>
            <person name="Alvarado L."/>
            <person name="Arachchi H.M."/>
            <person name="Berlin A.M."/>
            <person name="Chapman S.B."/>
            <person name="Goldberg J."/>
            <person name="Griggs A."/>
            <person name="Gujja S."/>
            <person name="Hansen M."/>
            <person name="Howarth C."/>
            <person name="Imamovic A."/>
            <person name="Larimer J."/>
            <person name="McCowen C."/>
            <person name="Montmayeur A."/>
            <person name="Murphy C."/>
            <person name="Neiman D."/>
            <person name="Pearson M."/>
            <person name="Priest M."/>
            <person name="Roberts A."/>
            <person name="Saif S."/>
            <person name="Shea T."/>
            <person name="Sisk P."/>
            <person name="Sykes S."/>
            <person name="Wortman J."/>
            <person name="Nusbaum C."/>
            <person name="Birren B."/>
        </authorList>
    </citation>
    <scope>NUCLEOTIDE SEQUENCE [LARGE SCALE GENOMIC DNA]</scope>
    <source>
        <strain evidence="3 4">2_1_59BFAA</strain>
    </source>
</reference>